<keyword evidence="4" id="KW-1185">Reference proteome</keyword>
<dbReference type="CDD" id="cd00761">
    <property type="entry name" value="Glyco_tranf_GTA_type"/>
    <property type="match status" value="1"/>
</dbReference>
<feature type="domain" description="Glycosyltransferase 2-like" evidence="1">
    <location>
        <begin position="6"/>
        <end position="141"/>
    </location>
</feature>
<dbReference type="Pfam" id="PF00535">
    <property type="entry name" value="Glycos_transf_2"/>
    <property type="match status" value="1"/>
</dbReference>
<gene>
    <name evidence="2" type="ORF">LC20004_00015</name>
    <name evidence="3" type="ORF">LC20004_14070</name>
</gene>
<dbReference type="SUPFAM" id="SSF53448">
    <property type="entry name" value="Nucleotide-diphospho-sugar transferases"/>
    <property type="match status" value="1"/>
</dbReference>
<proteinExistence type="predicted"/>
<dbReference type="KEGG" id="lcy:LC20004_14070"/>
<dbReference type="KEGG" id="lcy:LC20004_00015"/>
<dbReference type="AlphaFoldDB" id="A0A2D1KJT9"/>
<evidence type="ECO:0000313" key="4">
    <source>
        <dbReference type="Proteomes" id="UP000223559"/>
    </source>
</evidence>
<dbReference type="GO" id="GO:0016758">
    <property type="term" value="F:hexosyltransferase activity"/>
    <property type="evidence" value="ECO:0007669"/>
    <property type="project" value="UniProtKB-ARBA"/>
</dbReference>
<evidence type="ECO:0000313" key="2">
    <source>
        <dbReference type="EMBL" id="ATO42396.1"/>
    </source>
</evidence>
<name>A0A2D1KJT9_9LACO</name>
<evidence type="ECO:0000313" key="3">
    <source>
        <dbReference type="EMBL" id="ATO44955.1"/>
    </source>
</evidence>
<dbReference type="RefSeq" id="WP_010014291.1">
    <property type="nucleotide sequence ID" value="NZ_AEOS01000284.1"/>
</dbReference>
<organism evidence="2 4">
    <name type="scientific">Loigolactobacillus coryniformis subsp. torquens DSM 20004 = KCTC 3535</name>
    <dbReference type="NCBI Taxonomy" id="1423822"/>
    <lineage>
        <taxon>Bacteria</taxon>
        <taxon>Bacillati</taxon>
        <taxon>Bacillota</taxon>
        <taxon>Bacilli</taxon>
        <taxon>Lactobacillales</taxon>
        <taxon>Lactobacillaceae</taxon>
        <taxon>Loigolactobacillus</taxon>
    </lineage>
</organism>
<dbReference type="Gene3D" id="3.90.550.10">
    <property type="entry name" value="Spore Coat Polysaccharide Biosynthesis Protein SpsA, Chain A"/>
    <property type="match status" value="1"/>
</dbReference>
<accession>A0A2D1KJT9</accession>
<dbReference type="EMBL" id="CP017697">
    <property type="protein sequence ID" value="ATO42396.1"/>
    <property type="molecule type" value="Genomic_DNA"/>
</dbReference>
<dbReference type="InterPro" id="IPR001173">
    <property type="entry name" value="Glyco_trans_2-like"/>
</dbReference>
<dbReference type="PANTHER" id="PTHR22916">
    <property type="entry name" value="GLYCOSYLTRANSFERASE"/>
    <property type="match status" value="1"/>
</dbReference>
<evidence type="ECO:0000259" key="1">
    <source>
        <dbReference type="Pfam" id="PF00535"/>
    </source>
</evidence>
<dbReference type="EMBL" id="CP017697">
    <property type="protein sequence ID" value="ATO44955.1"/>
    <property type="molecule type" value="Genomic_DNA"/>
</dbReference>
<dbReference type="PANTHER" id="PTHR22916:SF3">
    <property type="entry name" value="UDP-GLCNAC:BETAGAL BETA-1,3-N-ACETYLGLUCOSAMINYLTRANSFERASE-LIKE PROTEIN 1"/>
    <property type="match status" value="1"/>
</dbReference>
<dbReference type="InterPro" id="IPR029044">
    <property type="entry name" value="Nucleotide-diphossugar_trans"/>
</dbReference>
<sequence>MNPKVSIIVPVYNLENYITETLKTILNQSYTNLEIIIIDDCSSDDTFSVINQISDARLKIFRQKKNMGVSAARNLGLSVATGEFVQFVDGDDLLESNAVEQLIEIVTKENCDIVCFNLKVISDGETTLSLREKRYSKQSMQNQVVNGNGALKLLFLDKIKHTPPTYLFKLNLWRDNNIYFPTNRHYGEDYATIYKVLSVANLVATISNRLYYYVQRSTSSTHSSEIEFAVDNLKTTYEIDSYFKMYNPNIKKLAIRYTIPRLITALSIASKAQDSIETKNVVYKISTELLLRSKEIYMLKRTFSFNIRFKLMLNQFHLLSKIFKIV</sequence>
<dbReference type="Proteomes" id="UP000223559">
    <property type="component" value="Chromosome"/>
</dbReference>
<protein>
    <recommendedName>
        <fullName evidence="1">Glycosyltransferase 2-like domain-containing protein</fullName>
    </recommendedName>
</protein>
<reference evidence="2 4" key="1">
    <citation type="submission" date="2016-10" db="EMBL/GenBank/DDBJ databases">
        <title>The whole genome sequencing and assembly of L. cotyniformis subsp. torquens DSM 20004 strain.</title>
        <authorList>
            <person name="Park M.-K."/>
            <person name="Lee Y.-J."/>
            <person name="Yi H."/>
            <person name="Bahn Y.-S."/>
            <person name="Kim J.F."/>
            <person name="Lee D.-W."/>
        </authorList>
    </citation>
    <scope>NUCLEOTIDE SEQUENCE [LARGE SCALE GENOMIC DNA]</scope>
    <source>
        <strain evidence="2 4">DSM 20004</strain>
    </source>
</reference>